<evidence type="ECO:0000256" key="4">
    <source>
        <dbReference type="SAM" id="Phobius"/>
    </source>
</evidence>
<keyword evidence="7" id="KW-1185">Reference proteome</keyword>
<dbReference type="CDD" id="cd07989">
    <property type="entry name" value="LPLAT_AGPAT-like"/>
    <property type="match status" value="1"/>
</dbReference>
<dbReference type="Proteomes" id="UP001501725">
    <property type="component" value="Unassembled WGS sequence"/>
</dbReference>
<evidence type="ECO:0000259" key="5">
    <source>
        <dbReference type="SMART" id="SM00563"/>
    </source>
</evidence>
<dbReference type="PANTHER" id="PTHR10434:SF11">
    <property type="entry name" value="1-ACYL-SN-GLYCEROL-3-PHOSPHATE ACYLTRANSFERASE"/>
    <property type="match status" value="1"/>
</dbReference>
<comment type="caution">
    <text evidence="6">The sequence shown here is derived from an EMBL/GenBank/DDBJ whole genome shotgun (WGS) entry which is preliminary data.</text>
</comment>
<name>A0ABP8GP79_9BACT</name>
<evidence type="ECO:0000256" key="2">
    <source>
        <dbReference type="ARBA" id="ARBA00022679"/>
    </source>
</evidence>
<feature type="domain" description="Phospholipid/glycerol acyltransferase" evidence="5">
    <location>
        <begin position="79"/>
        <end position="193"/>
    </location>
</feature>
<sequence length="263" mass="30008">MRFLLKPFQLLYSLYAIVTFIALMIPVFVWALLVLLLGRGDRGNLIYPACTLWGDVWFVLIGVRHRNIYETNADRKAAYIYVSNHISYFDIPSLVKTFRRPVRPLGKAETAKVPIFGLIYRNTIVTVDRSSPENRARSVRLLKQTLQKGISVLVFPEGTFNETGKPLKSFYDGAFRIAIETGTPIQPVLMPDTYRRMHYRSVFSLTPGRNRAIFLEPVPVDGLGFDDIGRLKQEVFDRMERRLIELGAEWIGEEAPGKPPADS</sequence>
<evidence type="ECO:0000313" key="6">
    <source>
        <dbReference type="EMBL" id="GAA4327859.1"/>
    </source>
</evidence>
<evidence type="ECO:0000256" key="3">
    <source>
        <dbReference type="ARBA" id="ARBA00023315"/>
    </source>
</evidence>
<gene>
    <name evidence="6" type="ORF">GCM10023184_17350</name>
</gene>
<feature type="transmembrane region" description="Helical" evidence="4">
    <location>
        <begin position="12"/>
        <end position="33"/>
    </location>
</feature>
<dbReference type="InterPro" id="IPR002123">
    <property type="entry name" value="Plipid/glycerol_acylTrfase"/>
</dbReference>
<keyword evidence="4" id="KW-0812">Transmembrane</keyword>
<evidence type="ECO:0000313" key="7">
    <source>
        <dbReference type="Proteomes" id="UP001501725"/>
    </source>
</evidence>
<dbReference type="SUPFAM" id="SSF69593">
    <property type="entry name" value="Glycerol-3-phosphate (1)-acyltransferase"/>
    <property type="match status" value="1"/>
</dbReference>
<dbReference type="PANTHER" id="PTHR10434">
    <property type="entry name" value="1-ACYL-SN-GLYCEROL-3-PHOSPHATE ACYLTRANSFERASE"/>
    <property type="match status" value="1"/>
</dbReference>
<keyword evidence="4" id="KW-1133">Transmembrane helix</keyword>
<reference evidence="7" key="1">
    <citation type="journal article" date="2019" name="Int. J. Syst. Evol. Microbiol.">
        <title>The Global Catalogue of Microorganisms (GCM) 10K type strain sequencing project: providing services to taxonomists for standard genome sequencing and annotation.</title>
        <authorList>
            <consortium name="The Broad Institute Genomics Platform"/>
            <consortium name="The Broad Institute Genome Sequencing Center for Infectious Disease"/>
            <person name="Wu L."/>
            <person name="Ma J."/>
        </authorList>
    </citation>
    <scope>NUCLEOTIDE SEQUENCE [LARGE SCALE GENOMIC DNA]</scope>
    <source>
        <strain evidence="7">JCM 17919</strain>
    </source>
</reference>
<dbReference type="SMART" id="SM00563">
    <property type="entry name" value="PlsC"/>
    <property type="match status" value="1"/>
</dbReference>
<feature type="transmembrane region" description="Helical" evidence="4">
    <location>
        <begin position="45"/>
        <end position="63"/>
    </location>
</feature>
<accession>A0ABP8GP79</accession>
<organism evidence="6 7">
    <name type="scientific">Flaviaesturariibacter amylovorans</name>
    <dbReference type="NCBI Taxonomy" id="1084520"/>
    <lineage>
        <taxon>Bacteria</taxon>
        <taxon>Pseudomonadati</taxon>
        <taxon>Bacteroidota</taxon>
        <taxon>Chitinophagia</taxon>
        <taxon>Chitinophagales</taxon>
        <taxon>Chitinophagaceae</taxon>
        <taxon>Flaviaestuariibacter</taxon>
    </lineage>
</organism>
<dbReference type="Pfam" id="PF01553">
    <property type="entry name" value="Acyltransferase"/>
    <property type="match status" value="1"/>
</dbReference>
<proteinExistence type="predicted"/>
<dbReference type="EMBL" id="BAABGY010000007">
    <property type="protein sequence ID" value="GAA4327859.1"/>
    <property type="molecule type" value="Genomic_DNA"/>
</dbReference>
<dbReference type="RefSeq" id="WP_345255125.1">
    <property type="nucleotide sequence ID" value="NZ_BAABGY010000007.1"/>
</dbReference>
<keyword evidence="2" id="KW-0808">Transferase</keyword>
<evidence type="ECO:0000256" key="1">
    <source>
        <dbReference type="ARBA" id="ARBA00005189"/>
    </source>
</evidence>
<comment type="pathway">
    <text evidence="1">Lipid metabolism.</text>
</comment>
<keyword evidence="3" id="KW-0012">Acyltransferase</keyword>
<protein>
    <recommendedName>
        <fullName evidence="5">Phospholipid/glycerol acyltransferase domain-containing protein</fullName>
    </recommendedName>
</protein>
<keyword evidence="4" id="KW-0472">Membrane</keyword>